<reference evidence="1 2" key="1">
    <citation type="submission" date="2019-09" db="EMBL/GenBank/DDBJ databases">
        <title>Salinarimonas rosea gen. nov., sp. nov., a new member of the a-2 subgroup of the Proteobacteria.</title>
        <authorList>
            <person name="Liu J."/>
        </authorList>
    </citation>
    <scope>NUCLEOTIDE SEQUENCE [LARGE SCALE GENOMIC DNA]</scope>
    <source>
        <strain evidence="1 2">BN140002</strain>
    </source>
</reference>
<dbReference type="RefSeq" id="WP_149816640.1">
    <property type="nucleotide sequence ID" value="NZ_VUOA01000018.1"/>
</dbReference>
<gene>
    <name evidence="1" type="ORF">F0L46_08395</name>
</gene>
<name>A0A5B2VH80_9HYPH</name>
<comment type="caution">
    <text evidence="1">The sequence shown here is derived from an EMBL/GenBank/DDBJ whole genome shotgun (WGS) entry which is preliminary data.</text>
</comment>
<dbReference type="AlphaFoldDB" id="A0A5B2VH80"/>
<accession>A0A5B2VH80</accession>
<dbReference type="Proteomes" id="UP000323142">
    <property type="component" value="Unassembled WGS sequence"/>
</dbReference>
<sequence length="80" mass="8718">MTLEQMIREANDAATPHLEFRMRTFHVYPAWSPSPLAGKAVVYVHPLGRDGQTLDFVVEGNTLVPIGEATGPSENGVRGL</sequence>
<organism evidence="1 2">
    <name type="scientific">Salinarimonas soli</name>
    <dbReference type="NCBI Taxonomy" id="1638099"/>
    <lineage>
        <taxon>Bacteria</taxon>
        <taxon>Pseudomonadati</taxon>
        <taxon>Pseudomonadota</taxon>
        <taxon>Alphaproteobacteria</taxon>
        <taxon>Hyphomicrobiales</taxon>
        <taxon>Salinarimonadaceae</taxon>
        <taxon>Salinarimonas</taxon>
    </lineage>
</organism>
<protein>
    <submittedName>
        <fullName evidence="1">Uncharacterized protein</fullName>
    </submittedName>
</protein>
<reference evidence="1 2" key="2">
    <citation type="submission" date="2019-09" db="EMBL/GenBank/DDBJ databases">
        <authorList>
            <person name="Jin C."/>
        </authorList>
    </citation>
    <scope>NUCLEOTIDE SEQUENCE [LARGE SCALE GENOMIC DNA]</scope>
    <source>
        <strain evidence="1 2">BN140002</strain>
    </source>
</reference>
<evidence type="ECO:0000313" key="1">
    <source>
        <dbReference type="EMBL" id="KAA2237689.1"/>
    </source>
</evidence>
<dbReference type="OrthoDB" id="490745at2"/>
<evidence type="ECO:0000313" key="2">
    <source>
        <dbReference type="Proteomes" id="UP000323142"/>
    </source>
</evidence>
<dbReference type="EMBL" id="VUOA01000018">
    <property type="protein sequence ID" value="KAA2237689.1"/>
    <property type="molecule type" value="Genomic_DNA"/>
</dbReference>
<proteinExistence type="predicted"/>
<keyword evidence="2" id="KW-1185">Reference proteome</keyword>